<name>A0A2B4RFU1_STYPI</name>
<accession>A0A2B4RFU1</accession>
<evidence type="ECO:0000313" key="1">
    <source>
        <dbReference type="EMBL" id="PFX15248.1"/>
    </source>
</evidence>
<dbReference type="AlphaFoldDB" id="A0A2B4RFU1"/>
<protein>
    <submittedName>
        <fullName evidence="1">Heat shock 70 kDa protein 12A</fullName>
    </submittedName>
</protein>
<reference evidence="2" key="1">
    <citation type="journal article" date="2017" name="bioRxiv">
        <title>Comparative analysis of the genomes of Stylophora pistillata and Acropora digitifera provides evidence for extensive differences between species of corals.</title>
        <authorList>
            <person name="Voolstra C.R."/>
            <person name="Li Y."/>
            <person name="Liew Y.J."/>
            <person name="Baumgarten S."/>
            <person name="Zoccola D."/>
            <person name="Flot J.-F."/>
            <person name="Tambutte S."/>
            <person name="Allemand D."/>
            <person name="Aranda M."/>
        </authorList>
    </citation>
    <scope>NUCLEOTIDE SEQUENCE [LARGE SCALE GENOMIC DNA]</scope>
</reference>
<evidence type="ECO:0000313" key="2">
    <source>
        <dbReference type="Proteomes" id="UP000225706"/>
    </source>
</evidence>
<dbReference type="PANTHER" id="PTHR14187:SF5">
    <property type="entry name" value="HEAT SHOCK 70 KDA PROTEIN 12A"/>
    <property type="match status" value="1"/>
</dbReference>
<dbReference type="EMBL" id="LSMT01000668">
    <property type="protein sequence ID" value="PFX15248.1"/>
    <property type="molecule type" value="Genomic_DNA"/>
</dbReference>
<organism evidence="1 2">
    <name type="scientific">Stylophora pistillata</name>
    <name type="common">Smooth cauliflower coral</name>
    <dbReference type="NCBI Taxonomy" id="50429"/>
    <lineage>
        <taxon>Eukaryota</taxon>
        <taxon>Metazoa</taxon>
        <taxon>Cnidaria</taxon>
        <taxon>Anthozoa</taxon>
        <taxon>Hexacorallia</taxon>
        <taxon>Scleractinia</taxon>
        <taxon>Astrocoeniina</taxon>
        <taxon>Pocilloporidae</taxon>
        <taxon>Stylophora</taxon>
    </lineage>
</organism>
<comment type="caution">
    <text evidence="1">The sequence shown here is derived from an EMBL/GenBank/DDBJ whole genome shotgun (WGS) entry which is preliminary data.</text>
</comment>
<gene>
    <name evidence="1" type="primary">Hspa12a</name>
    <name evidence="1" type="ORF">AWC38_SpisGene20538</name>
</gene>
<sequence length="158" mass="17881">MLNLSLRISYALDPTIFEGERSLITHQVSGPNQAKIVFARSINFLKDEAIKVIRQRTGDDHFSADDIQWVLTVPVIWTPRAKQFMREAAYEAGVGSAGNADQLMIALEPEAAAIFCKEKNMNDFQEESGNRFLDGVLSQTNTHYIKQQTYEIHTYELA</sequence>
<keyword evidence="1" id="KW-0346">Stress response</keyword>
<dbReference type="Gene3D" id="3.30.420.40">
    <property type="match status" value="1"/>
</dbReference>
<proteinExistence type="predicted"/>
<keyword evidence="2" id="KW-1185">Reference proteome</keyword>
<dbReference type="Proteomes" id="UP000225706">
    <property type="component" value="Unassembled WGS sequence"/>
</dbReference>
<dbReference type="InterPro" id="IPR043129">
    <property type="entry name" value="ATPase_NBD"/>
</dbReference>
<dbReference type="STRING" id="50429.A0A2B4RFU1"/>
<dbReference type="PANTHER" id="PTHR14187">
    <property type="entry name" value="ALPHA KINASE/ELONGATION FACTOR 2 KINASE"/>
    <property type="match status" value="1"/>
</dbReference>
<dbReference type="SUPFAM" id="SSF53067">
    <property type="entry name" value="Actin-like ATPase domain"/>
    <property type="match status" value="1"/>
</dbReference>